<dbReference type="PROSITE" id="PS00227">
    <property type="entry name" value="TUBULIN"/>
    <property type="match status" value="1"/>
</dbReference>
<name>A0A7R8H2A9_LEPSM</name>
<dbReference type="GO" id="GO:0008276">
    <property type="term" value="F:protein methyltransferase activity"/>
    <property type="evidence" value="ECO:0007669"/>
    <property type="project" value="UniProtKB-ARBA"/>
</dbReference>
<evidence type="ECO:0000256" key="2">
    <source>
        <dbReference type="ARBA" id="ARBA00022701"/>
    </source>
</evidence>
<dbReference type="AlphaFoldDB" id="A0A7R8H2A9"/>
<dbReference type="InterPro" id="IPR001214">
    <property type="entry name" value="SET_dom"/>
</dbReference>
<dbReference type="InterPro" id="IPR017975">
    <property type="entry name" value="Tubulin_CS"/>
</dbReference>
<dbReference type="InterPro" id="IPR000217">
    <property type="entry name" value="Tubulin"/>
</dbReference>
<dbReference type="SUPFAM" id="SSF52490">
    <property type="entry name" value="Tubulin nucleotide-binding domain-like"/>
    <property type="match status" value="1"/>
</dbReference>
<dbReference type="EMBL" id="HG994592">
    <property type="protein sequence ID" value="CAF2821902.1"/>
    <property type="molecule type" value="Genomic_DNA"/>
</dbReference>
<dbReference type="CDD" id="cd10528">
    <property type="entry name" value="SET_SETD8"/>
    <property type="match status" value="1"/>
</dbReference>
<dbReference type="Gene3D" id="3.30.1330.20">
    <property type="entry name" value="Tubulin/FtsZ, C-terminal domain"/>
    <property type="match status" value="1"/>
</dbReference>
<feature type="region of interest" description="Disordered" evidence="5">
    <location>
        <begin position="176"/>
        <end position="203"/>
    </location>
</feature>
<dbReference type="InterPro" id="IPR046341">
    <property type="entry name" value="SET_dom_sf"/>
</dbReference>
<dbReference type="InterPro" id="IPR008280">
    <property type="entry name" value="Tub_FtsZ_C"/>
</dbReference>
<accession>A0A7R8H2A9</accession>
<evidence type="ECO:0000256" key="3">
    <source>
        <dbReference type="ARBA" id="ARBA00022741"/>
    </source>
</evidence>
<dbReference type="GO" id="GO:0007017">
    <property type="term" value="P:microtubule-based process"/>
    <property type="evidence" value="ECO:0007669"/>
    <property type="project" value="InterPro"/>
</dbReference>
<dbReference type="SUPFAM" id="SSF55307">
    <property type="entry name" value="Tubulin C-terminal domain-like"/>
    <property type="match status" value="1"/>
</dbReference>
<comment type="similarity">
    <text evidence="1">Belongs to the tubulin family.</text>
</comment>
<dbReference type="SMART" id="SM00317">
    <property type="entry name" value="SET"/>
    <property type="match status" value="1"/>
</dbReference>
<reference evidence="6" key="1">
    <citation type="submission" date="2021-02" db="EMBL/GenBank/DDBJ databases">
        <authorList>
            <person name="Bekaert M."/>
        </authorList>
    </citation>
    <scope>NUCLEOTIDE SEQUENCE</scope>
    <source>
        <strain evidence="6">IoA-00</strain>
    </source>
</reference>
<gene>
    <name evidence="6" type="ORF">LSAA_4379</name>
</gene>
<dbReference type="Pfam" id="PF00856">
    <property type="entry name" value="SET"/>
    <property type="match status" value="1"/>
</dbReference>
<keyword evidence="3" id="KW-0547">Nucleotide-binding</keyword>
<dbReference type="Proteomes" id="UP000675881">
    <property type="component" value="Chromosome 13"/>
</dbReference>
<dbReference type="InterPro" id="IPR047266">
    <property type="entry name" value="KMT5A-like_SET"/>
</dbReference>
<dbReference type="OrthoDB" id="5560686at2759"/>
<dbReference type="PROSITE" id="PS50280">
    <property type="entry name" value="SET"/>
    <property type="match status" value="1"/>
</dbReference>
<dbReference type="InterPro" id="IPR003008">
    <property type="entry name" value="Tubulin_FtsZ_GTPase"/>
</dbReference>
<dbReference type="GO" id="GO:0008757">
    <property type="term" value="F:S-adenosylmethionine-dependent methyltransferase activity"/>
    <property type="evidence" value="ECO:0007669"/>
    <property type="project" value="UniProtKB-ARBA"/>
</dbReference>
<feature type="compositionally biased region" description="Basic residues" evidence="5">
    <location>
        <begin position="1"/>
        <end position="10"/>
    </location>
</feature>
<evidence type="ECO:0000256" key="5">
    <source>
        <dbReference type="SAM" id="MobiDB-lite"/>
    </source>
</evidence>
<dbReference type="GO" id="GO:0008170">
    <property type="term" value="F:N-methyltransferase activity"/>
    <property type="evidence" value="ECO:0007669"/>
    <property type="project" value="UniProtKB-ARBA"/>
</dbReference>
<dbReference type="GO" id="GO:0005874">
    <property type="term" value="C:microtubule"/>
    <property type="evidence" value="ECO:0007669"/>
    <property type="project" value="UniProtKB-KW"/>
</dbReference>
<keyword evidence="7" id="KW-1185">Reference proteome</keyword>
<proteinExistence type="inferred from homology"/>
<dbReference type="Pfam" id="PF00091">
    <property type="entry name" value="Tubulin"/>
    <property type="match status" value="2"/>
</dbReference>
<sequence>MSGARRKNRKCGTPDTILTVPETEEEPKYKDSRLENGVSRTRRSSRSRITDYFPPSSIPSDIIDDIIPDPDDDEIPSEGGNSSGKENDLDSNSEINGLNNSAFVPVNSTRSKILLNKMPLTTFADNVSPPPSPSKLGTSPSASSPPTPHKIKLIIDANTDNKKPQNLKKTKNTVISTKKRTSHTSSLKKTATAKNNSSSIKNGSHKVTEYFPIRRSSRKSKKELDKLYIAEIEDILRRGIQAMRNFSKGEFVVEYAGDLVEVDVAKERENQYSKDHSTGCYMYYFKHNEKQYCMDATKDTGRLGRLVNHSRLHPNLLTKVVILENKPRLILVARQDIEKYSELLYDYGDSIHIGQAGCQIGEKCWQLFSLEHGIDEEGNVPPRSDNSPEGSRDLSTFYEISQTGKHVPRCLFLDLEPTVVDGIRSVGNQDFLIYHSFGGGTGSGFASLLSEHIKDEYKRKCSLNFTVYPSPRVSTAVVEPYNTILGTHFTMDSMNCSFLRPTYVDLNRLIAQVTSSVTASLRFEGSLNMDLNEFQTNLVPFPRLHFPLVSYAPITNSSQFGNEVLNVDELTNSCFSSSSQMRRCSSQRS</sequence>
<dbReference type="SUPFAM" id="SSF82199">
    <property type="entry name" value="SET domain"/>
    <property type="match status" value="1"/>
</dbReference>
<dbReference type="Gene3D" id="3.40.50.1440">
    <property type="entry name" value="Tubulin/FtsZ, GTPase domain"/>
    <property type="match status" value="2"/>
</dbReference>
<evidence type="ECO:0000313" key="7">
    <source>
        <dbReference type="Proteomes" id="UP000675881"/>
    </source>
</evidence>
<dbReference type="SMART" id="SM00864">
    <property type="entry name" value="Tubulin"/>
    <property type="match status" value="1"/>
</dbReference>
<dbReference type="InterPro" id="IPR018316">
    <property type="entry name" value="Tubulin/FtsZ_2-layer-sand-dom"/>
</dbReference>
<dbReference type="InterPro" id="IPR037103">
    <property type="entry name" value="Tubulin/FtsZ-like_C"/>
</dbReference>
<feature type="compositionally biased region" description="Polar residues" evidence="5">
    <location>
        <begin position="79"/>
        <end position="102"/>
    </location>
</feature>
<protein>
    <submittedName>
        <fullName evidence="6">TUBA</fullName>
    </submittedName>
</protein>
<dbReference type="PRINTS" id="PR01161">
    <property type="entry name" value="TUBULIN"/>
</dbReference>
<dbReference type="Pfam" id="PF03953">
    <property type="entry name" value="Tubulin_C"/>
    <property type="match status" value="1"/>
</dbReference>
<evidence type="ECO:0000256" key="4">
    <source>
        <dbReference type="ARBA" id="ARBA00023134"/>
    </source>
</evidence>
<dbReference type="InterPro" id="IPR036525">
    <property type="entry name" value="Tubulin/FtsZ_GTPase_sf"/>
</dbReference>
<dbReference type="Gene3D" id="2.170.270.10">
    <property type="entry name" value="SET domain"/>
    <property type="match status" value="1"/>
</dbReference>
<dbReference type="PANTHER" id="PTHR11588">
    <property type="entry name" value="TUBULIN"/>
    <property type="match status" value="1"/>
</dbReference>
<feature type="compositionally biased region" description="Acidic residues" evidence="5">
    <location>
        <begin position="62"/>
        <end position="76"/>
    </location>
</feature>
<evidence type="ECO:0000256" key="1">
    <source>
        <dbReference type="ARBA" id="ARBA00009636"/>
    </source>
</evidence>
<feature type="region of interest" description="Disordered" evidence="5">
    <location>
        <begin position="1"/>
        <end position="102"/>
    </location>
</feature>
<keyword evidence="2" id="KW-0493">Microtubule</keyword>
<feature type="region of interest" description="Disordered" evidence="5">
    <location>
        <begin position="124"/>
        <end position="149"/>
    </location>
</feature>
<feature type="compositionally biased region" description="Polar residues" evidence="5">
    <location>
        <begin position="183"/>
        <end position="202"/>
    </location>
</feature>
<organism evidence="6 7">
    <name type="scientific">Lepeophtheirus salmonis</name>
    <name type="common">Salmon louse</name>
    <name type="synonym">Caligus salmonis</name>
    <dbReference type="NCBI Taxonomy" id="72036"/>
    <lineage>
        <taxon>Eukaryota</taxon>
        <taxon>Metazoa</taxon>
        <taxon>Ecdysozoa</taxon>
        <taxon>Arthropoda</taxon>
        <taxon>Crustacea</taxon>
        <taxon>Multicrustacea</taxon>
        <taxon>Hexanauplia</taxon>
        <taxon>Copepoda</taxon>
        <taxon>Siphonostomatoida</taxon>
        <taxon>Caligidae</taxon>
        <taxon>Lepeophtheirus</taxon>
    </lineage>
</organism>
<evidence type="ECO:0000313" key="6">
    <source>
        <dbReference type="EMBL" id="CAF2821902.1"/>
    </source>
</evidence>
<keyword evidence="4" id="KW-0342">GTP-binding</keyword>
<dbReference type="GO" id="GO:0005525">
    <property type="term" value="F:GTP binding"/>
    <property type="evidence" value="ECO:0007669"/>
    <property type="project" value="UniProtKB-KW"/>
</dbReference>